<dbReference type="InterPro" id="IPR036322">
    <property type="entry name" value="WD40_repeat_dom_sf"/>
</dbReference>
<feature type="compositionally biased region" description="Low complexity" evidence="3">
    <location>
        <begin position="227"/>
        <end position="271"/>
    </location>
</feature>
<dbReference type="Gene3D" id="1.20.1280.50">
    <property type="match status" value="1"/>
</dbReference>
<dbReference type="SMART" id="SM00320">
    <property type="entry name" value="WD40"/>
    <property type="match status" value="6"/>
</dbReference>
<proteinExistence type="predicted"/>
<dbReference type="Pfam" id="PF00400">
    <property type="entry name" value="WD40"/>
    <property type="match status" value="2"/>
</dbReference>
<sequence>MTAVKKRPLVADQEPPCPQQPRRRQLQHPSNGSTASGQRSARHDHISQLPFEIAFHILSLMPYRSLVAMTRVNHYWRDLACQQDYLLWYRLCLRHGYIKDALDTTPAHDAHVARPAYTLPSSSEQSATVAGLTGSELELATSRPSPTRPAIQHSRPTIDQLWAQARRPGLQRALAQSQSRMNPQPLDPESIVNNMANSSNQSNRSSARPTPRSPGSLVKDGGLVQRTSSPSSPMSTLSPSSSVPSSPSSSSPSSSTSASPSSSSPTSFLSSKRPDHARSALSRQGHISHWKDYFEATRLLEREWIEGKPTVKELRGHKEAVVAVKILPMIDKVVSGDRFGFMIIWCPITGTCLRTFKHHNMGVSSFVTQRDLLLSGSWDESIIIWRQQQEPPYIKPLKIIDVGEQIMCMDLTPDLDLAIGAVSGVVKIISVETLTNKGVFRPPTPGLCTAVSLTNTKVEATVGSNYYAWDRSSKHQVAFVGDTHFEPITCMQVDVTKRLLVTGSQDKVRVFSWEAKPMLLRQYGGHRARIMCMTLQDDMILTGSADKSVMITFTDRGGIFRGERHSHVEGLGLPTALSSSTPTPTSVTASLPLPSSSSLPPTLTNSSTSTSSSSSSSSSIQRGSPSEDAVDGAIVNAEPVALAHPAVVNAIDADCSMVVSGADDRVVRIFDFGYDLWRPPTPRSPKLCGQASLISATAPTCVLMAQPSQGFGGKPAADLGHVCACGSGEGTGLVPGPAAATGRDRVEWAGVGQDLDERG</sequence>
<dbReference type="PROSITE" id="PS50181">
    <property type="entry name" value="FBOX"/>
    <property type="match status" value="1"/>
</dbReference>
<dbReference type="Gene3D" id="2.130.10.10">
    <property type="entry name" value="YVTN repeat-like/Quinoprotein amine dehydrogenase"/>
    <property type="match status" value="2"/>
</dbReference>
<evidence type="ECO:0000256" key="2">
    <source>
        <dbReference type="ARBA" id="ARBA00022737"/>
    </source>
</evidence>
<evidence type="ECO:0000259" key="4">
    <source>
        <dbReference type="PROSITE" id="PS50181"/>
    </source>
</evidence>
<name>A0A9P6FTT2_9FUNG</name>
<dbReference type="OrthoDB" id="674604at2759"/>
<dbReference type="PANTHER" id="PTHR44436:SF1">
    <property type="entry name" value="F-BOX_WD REPEAT-CONTAINING PROTEIN 2"/>
    <property type="match status" value="1"/>
</dbReference>
<dbReference type="InterPro" id="IPR036047">
    <property type="entry name" value="F-box-like_dom_sf"/>
</dbReference>
<keyword evidence="2" id="KW-0677">Repeat</keyword>
<feature type="compositionally biased region" description="Low complexity" evidence="3">
    <location>
        <begin position="573"/>
        <end position="619"/>
    </location>
</feature>
<feature type="region of interest" description="Disordered" evidence="3">
    <location>
        <begin position="572"/>
        <end position="629"/>
    </location>
</feature>
<comment type="caution">
    <text evidence="5">The sequence shown here is derived from an EMBL/GenBank/DDBJ whole genome shotgun (WGS) entry which is preliminary data.</text>
</comment>
<accession>A0A9P6FTT2</accession>
<feature type="compositionally biased region" description="Low complexity" evidence="3">
    <location>
        <begin position="193"/>
        <end position="208"/>
    </location>
</feature>
<protein>
    <recommendedName>
        <fullName evidence="4">F-box domain-containing protein</fullName>
    </recommendedName>
</protein>
<evidence type="ECO:0000256" key="1">
    <source>
        <dbReference type="ARBA" id="ARBA00022574"/>
    </source>
</evidence>
<dbReference type="SUPFAM" id="SSF81383">
    <property type="entry name" value="F-box domain"/>
    <property type="match status" value="1"/>
</dbReference>
<dbReference type="AlphaFoldDB" id="A0A9P6FTT2"/>
<keyword evidence="1" id="KW-0853">WD repeat</keyword>
<dbReference type="EMBL" id="JAABOA010001496">
    <property type="protein sequence ID" value="KAF9581428.1"/>
    <property type="molecule type" value="Genomic_DNA"/>
</dbReference>
<dbReference type="InterPro" id="IPR001680">
    <property type="entry name" value="WD40_rpt"/>
</dbReference>
<feature type="region of interest" description="Disordered" evidence="3">
    <location>
        <begin position="167"/>
        <end position="283"/>
    </location>
</feature>
<organism evidence="5 6">
    <name type="scientific">Lunasporangiospora selenospora</name>
    <dbReference type="NCBI Taxonomy" id="979761"/>
    <lineage>
        <taxon>Eukaryota</taxon>
        <taxon>Fungi</taxon>
        <taxon>Fungi incertae sedis</taxon>
        <taxon>Mucoromycota</taxon>
        <taxon>Mortierellomycotina</taxon>
        <taxon>Mortierellomycetes</taxon>
        <taxon>Mortierellales</taxon>
        <taxon>Mortierellaceae</taxon>
        <taxon>Lunasporangiospora</taxon>
    </lineage>
</organism>
<dbReference type="Pfam" id="PF12937">
    <property type="entry name" value="F-box-like"/>
    <property type="match status" value="1"/>
</dbReference>
<reference evidence="5" key="1">
    <citation type="journal article" date="2020" name="Fungal Divers.">
        <title>Resolving the Mortierellaceae phylogeny through synthesis of multi-gene phylogenetics and phylogenomics.</title>
        <authorList>
            <person name="Vandepol N."/>
            <person name="Liber J."/>
            <person name="Desiro A."/>
            <person name="Na H."/>
            <person name="Kennedy M."/>
            <person name="Barry K."/>
            <person name="Grigoriev I.V."/>
            <person name="Miller A.N."/>
            <person name="O'Donnell K."/>
            <person name="Stajich J.E."/>
            <person name="Bonito G."/>
        </authorList>
    </citation>
    <scope>NUCLEOTIDE SEQUENCE</scope>
    <source>
        <strain evidence="5">KOD1015</strain>
    </source>
</reference>
<dbReference type="InterPro" id="IPR001810">
    <property type="entry name" value="F-box_dom"/>
</dbReference>
<evidence type="ECO:0000313" key="5">
    <source>
        <dbReference type="EMBL" id="KAF9581428.1"/>
    </source>
</evidence>
<keyword evidence="6" id="KW-1185">Reference proteome</keyword>
<dbReference type="SMART" id="SM00256">
    <property type="entry name" value="FBOX"/>
    <property type="match status" value="1"/>
</dbReference>
<dbReference type="SUPFAM" id="SSF50978">
    <property type="entry name" value="WD40 repeat-like"/>
    <property type="match status" value="1"/>
</dbReference>
<gene>
    <name evidence="5" type="ORF">BGW38_001547</name>
</gene>
<evidence type="ECO:0000256" key="3">
    <source>
        <dbReference type="SAM" id="MobiDB-lite"/>
    </source>
</evidence>
<evidence type="ECO:0000313" key="6">
    <source>
        <dbReference type="Proteomes" id="UP000780801"/>
    </source>
</evidence>
<feature type="domain" description="F-box" evidence="4">
    <location>
        <begin position="43"/>
        <end position="91"/>
    </location>
</feature>
<dbReference type="InterPro" id="IPR042627">
    <property type="entry name" value="FBXW2"/>
</dbReference>
<feature type="region of interest" description="Disordered" evidence="3">
    <location>
        <begin position="1"/>
        <end position="42"/>
    </location>
</feature>
<feature type="compositionally biased region" description="Polar residues" evidence="3">
    <location>
        <begin position="30"/>
        <end position="39"/>
    </location>
</feature>
<dbReference type="Proteomes" id="UP000780801">
    <property type="component" value="Unassembled WGS sequence"/>
</dbReference>
<dbReference type="InterPro" id="IPR015943">
    <property type="entry name" value="WD40/YVTN_repeat-like_dom_sf"/>
</dbReference>
<dbReference type="PANTHER" id="PTHR44436">
    <property type="entry name" value="F-BOX/WD REPEAT-CONTAINING PROTEIN 2"/>
    <property type="match status" value="1"/>
</dbReference>